<dbReference type="EMBL" id="QXFW01001376">
    <property type="protein sequence ID" value="KAE8991775.1"/>
    <property type="molecule type" value="Genomic_DNA"/>
</dbReference>
<dbReference type="AlphaFoldDB" id="A0A6A3JH08"/>
<evidence type="ECO:0000313" key="6">
    <source>
        <dbReference type="EMBL" id="KAE9207299.1"/>
    </source>
</evidence>
<dbReference type="Proteomes" id="UP000437068">
    <property type="component" value="Unassembled WGS sequence"/>
</dbReference>
<evidence type="ECO:0000313" key="15">
    <source>
        <dbReference type="Proteomes" id="UP000440732"/>
    </source>
</evidence>
<evidence type="ECO:0000313" key="18">
    <source>
        <dbReference type="Proteomes" id="UP000476176"/>
    </source>
</evidence>
<dbReference type="EMBL" id="QXFZ01000576">
    <property type="protein sequence ID" value="KAE9111449.1"/>
    <property type="molecule type" value="Genomic_DNA"/>
</dbReference>
<dbReference type="OrthoDB" id="10402302at2759"/>
<dbReference type="EMBL" id="QXGC01000632">
    <property type="protein sequence ID" value="KAE9226896.1"/>
    <property type="molecule type" value="Genomic_DNA"/>
</dbReference>
<proteinExistence type="predicted"/>
<sequence>MLGTAAGLVHFRTANSVIVEDDEEDILSRNPTLLSLGIDVDRQMEQLASGGALNGGDGDGIHGDPATGHVVEDKTTDFVNHLLSKAGERGFPEALMMPLRRIVLDYKVVWRWYLGDDESPRVARDTERGKLADAL</sequence>
<evidence type="ECO:0000313" key="14">
    <source>
        <dbReference type="Proteomes" id="UP000440367"/>
    </source>
</evidence>
<evidence type="ECO:0000313" key="13">
    <source>
        <dbReference type="Proteomes" id="UP000437068"/>
    </source>
</evidence>
<evidence type="ECO:0000313" key="12">
    <source>
        <dbReference type="Proteomes" id="UP000433483"/>
    </source>
</evidence>
<evidence type="ECO:0000313" key="7">
    <source>
        <dbReference type="EMBL" id="KAE9226896.1"/>
    </source>
</evidence>
<evidence type="ECO:0000313" key="10">
    <source>
        <dbReference type="EMBL" id="KAE9344300.1"/>
    </source>
</evidence>
<evidence type="ECO:0000313" key="4">
    <source>
        <dbReference type="EMBL" id="KAE9111449.1"/>
    </source>
</evidence>
<keyword evidence="12" id="KW-1185">Reference proteome</keyword>
<gene>
    <name evidence="9" type="ORF">PF001_g10623</name>
    <name evidence="8" type="ORF">PF002_g12712</name>
    <name evidence="7" type="ORF">PF004_g11507</name>
    <name evidence="6" type="ORF">PF005_g12672</name>
    <name evidence="5" type="ORF">PF006_g10586</name>
    <name evidence="4" type="ORF">PF007_g11474</name>
    <name evidence="10" type="ORF">PF008_g9290</name>
    <name evidence="1" type="ORF">PF009_g13667</name>
    <name evidence="3" type="ORF">PF010_g11980</name>
    <name evidence="2" type="ORF">PF011_g17813</name>
</gene>
<dbReference type="EMBL" id="QXGA01000538">
    <property type="protein sequence ID" value="KAE9144480.1"/>
    <property type="molecule type" value="Genomic_DNA"/>
</dbReference>
<dbReference type="Proteomes" id="UP000488956">
    <property type="component" value="Unassembled WGS sequence"/>
</dbReference>
<name>A0A6A3JH08_9STRA</name>
<evidence type="ECO:0000313" key="5">
    <source>
        <dbReference type="EMBL" id="KAE9144480.1"/>
    </source>
</evidence>
<dbReference type="Proteomes" id="UP000440732">
    <property type="component" value="Unassembled WGS sequence"/>
</dbReference>
<dbReference type="Proteomes" id="UP000429523">
    <property type="component" value="Unassembled WGS sequence"/>
</dbReference>
<evidence type="ECO:0000313" key="9">
    <source>
        <dbReference type="EMBL" id="KAE9309560.1"/>
    </source>
</evidence>
<comment type="caution">
    <text evidence="2">The sequence shown here is derived from an EMBL/GenBank/DDBJ whole genome shotgun (WGS) entry which is preliminary data.</text>
</comment>
<evidence type="ECO:0000313" key="16">
    <source>
        <dbReference type="Proteomes" id="UP000441208"/>
    </source>
</evidence>
<dbReference type="Proteomes" id="UP000440367">
    <property type="component" value="Unassembled WGS sequence"/>
</dbReference>
<evidence type="ECO:0000313" key="1">
    <source>
        <dbReference type="EMBL" id="KAE8936399.1"/>
    </source>
</evidence>
<dbReference type="Proteomes" id="UP000433483">
    <property type="component" value="Unassembled WGS sequence"/>
</dbReference>
<dbReference type="Proteomes" id="UP000486351">
    <property type="component" value="Unassembled WGS sequence"/>
</dbReference>
<dbReference type="Proteomes" id="UP000460718">
    <property type="component" value="Unassembled WGS sequence"/>
</dbReference>
<dbReference type="EMBL" id="QXGB01000677">
    <property type="protein sequence ID" value="KAE9207299.1"/>
    <property type="molecule type" value="Genomic_DNA"/>
</dbReference>
<evidence type="ECO:0000313" key="3">
    <source>
        <dbReference type="EMBL" id="KAE9108212.1"/>
    </source>
</evidence>
<protein>
    <submittedName>
        <fullName evidence="2">Uncharacterized protein</fullName>
    </submittedName>
</protein>
<evidence type="ECO:0000313" key="17">
    <source>
        <dbReference type="Proteomes" id="UP000460718"/>
    </source>
</evidence>
<reference evidence="17 18" key="1">
    <citation type="submission" date="2018-09" db="EMBL/GenBank/DDBJ databases">
        <title>Genomic investigation of the strawberry pathogen Phytophthora fragariae indicates pathogenicity is determined by transcriptional variation in three key races.</title>
        <authorList>
            <person name="Adams T.M."/>
            <person name="Armitage A.D."/>
            <person name="Sobczyk M.K."/>
            <person name="Bates H.J."/>
            <person name="Dunwell J.M."/>
            <person name="Nellist C.F."/>
            <person name="Harrison R.J."/>
        </authorList>
    </citation>
    <scope>NUCLEOTIDE SEQUENCE [LARGE SCALE GENOMIC DNA]</scope>
    <source>
        <strain evidence="9 13">A4</strain>
        <strain evidence="8 14">BC-1</strain>
        <strain evidence="7 18">BC-23</strain>
        <strain evidence="6 12">NOV-27</strain>
        <strain evidence="5 15">NOV-5</strain>
        <strain evidence="4 16">NOV-71</strain>
        <strain evidence="10 19">NOV-77</strain>
        <strain evidence="1 11">NOV-9</strain>
        <strain evidence="3 20">ONT-3</strain>
        <strain evidence="2 17">SCRP245</strain>
    </source>
</reference>
<evidence type="ECO:0000313" key="19">
    <source>
        <dbReference type="Proteomes" id="UP000486351"/>
    </source>
</evidence>
<dbReference type="Proteomes" id="UP000441208">
    <property type="component" value="Unassembled WGS sequence"/>
</dbReference>
<dbReference type="EMBL" id="QXGD01000623">
    <property type="protein sequence ID" value="KAE9231370.1"/>
    <property type="molecule type" value="Genomic_DNA"/>
</dbReference>
<dbReference type="Proteomes" id="UP000476176">
    <property type="component" value="Unassembled WGS sequence"/>
</dbReference>
<evidence type="ECO:0000313" key="8">
    <source>
        <dbReference type="EMBL" id="KAE9231370.1"/>
    </source>
</evidence>
<evidence type="ECO:0000313" key="2">
    <source>
        <dbReference type="EMBL" id="KAE8991775.1"/>
    </source>
</evidence>
<evidence type="ECO:0000313" key="20">
    <source>
        <dbReference type="Proteomes" id="UP000488956"/>
    </source>
</evidence>
<dbReference type="EMBL" id="QXGF01000722">
    <property type="protein sequence ID" value="KAE8936399.1"/>
    <property type="molecule type" value="Genomic_DNA"/>
</dbReference>
<dbReference type="EMBL" id="QXGE01000541">
    <property type="protein sequence ID" value="KAE9309560.1"/>
    <property type="molecule type" value="Genomic_DNA"/>
</dbReference>
<accession>A0A6A3JH08</accession>
<dbReference type="EMBL" id="QXFY01000440">
    <property type="protein sequence ID" value="KAE9344300.1"/>
    <property type="molecule type" value="Genomic_DNA"/>
</dbReference>
<dbReference type="EMBL" id="QXFX01000655">
    <property type="protein sequence ID" value="KAE9108212.1"/>
    <property type="molecule type" value="Genomic_DNA"/>
</dbReference>
<evidence type="ECO:0000313" key="11">
    <source>
        <dbReference type="Proteomes" id="UP000429523"/>
    </source>
</evidence>
<organism evidence="2 17">
    <name type="scientific">Phytophthora fragariae</name>
    <dbReference type="NCBI Taxonomy" id="53985"/>
    <lineage>
        <taxon>Eukaryota</taxon>
        <taxon>Sar</taxon>
        <taxon>Stramenopiles</taxon>
        <taxon>Oomycota</taxon>
        <taxon>Peronosporomycetes</taxon>
        <taxon>Peronosporales</taxon>
        <taxon>Peronosporaceae</taxon>
        <taxon>Phytophthora</taxon>
    </lineage>
</organism>